<keyword evidence="6" id="KW-1134">Transmembrane beta strand</keyword>
<evidence type="ECO:0000256" key="9">
    <source>
        <dbReference type="ARBA" id="ARBA00022692"/>
    </source>
</evidence>
<evidence type="ECO:0000256" key="1">
    <source>
        <dbReference type="ARBA" id="ARBA00002327"/>
    </source>
</evidence>
<dbReference type="GO" id="GO:0034426">
    <property type="term" value="C:etioplast membrane"/>
    <property type="evidence" value="ECO:0007669"/>
    <property type="project" value="UniProtKB-SubCell"/>
</dbReference>
<keyword evidence="13" id="KW-0472">Membrane</keyword>
<dbReference type="GO" id="GO:0009707">
    <property type="term" value="C:chloroplast outer membrane"/>
    <property type="evidence" value="ECO:0007669"/>
    <property type="project" value="UniProtKB-SubCell"/>
</dbReference>
<evidence type="ECO:0000256" key="4">
    <source>
        <dbReference type="ARBA" id="ARBA00011593"/>
    </source>
</evidence>
<evidence type="ECO:0000256" key="3">
    <source>
        <dbReference type="ARBA" id="ARBA00004441"/>
    </source>
</evidence>
<evidence type="ECO:0000256" key="6">
    <source>
        <dbReference type="ARBA" id="ARBA00022452"/>
    </source>
</evidence>
<comment type="subcellular location">
    <subcellularLocation>
        <location evidence="2">Plastid</location>
        <location evidence="2">Chloroplast outer membrane</location>
        <topology evidence="2">Multi-pass membrane protein</topology>
    </subcellularLocation>
    <subcellularLocation>
        <location evidence="3">Plastid</location>
        <location evidence="3">Etioplast membrane</location>
        <topology evidence="3">Multi-pass membrane protein</topology>
    </subcellularLocation>
</comment>
<dbReference type="GO" id="GO:0022843">
    <property type="term" value="F:voltage-gated monoatomic cation channel activity"/>
    <property type="evidence" value="ECO:0007669"/>
    <property type="project" value="InterPro"/>
</dbReference>
<dbReference type="STRING" id="52838.A0A4S8JS13"/>
<dbReference type="InterPro" id="IPR034626">
    <property type="entry name" value="OEP24"/>
</dbReference>
<dbReference type="GO" id="GO:0046930">
    <property type="term" value="C:pore complex"/>
    <property type="evidence" value="ECO:0007669"/>
    <property type="project" value="UniProtKB-KW"/>
</dbReference>
<keyword evidence="10" id="KW-1002">Plastid outer membrane</keyword>
<dbReference type="GO" id="GO:0034765">
    <property type="term" value="P:regulation of monoatomic ion transmembrane transport"/>
    <property type="evidence" value="ECO:0007669"/>
    <property type="project" value="InterPro"/>
</dbReference>
<comment type="function">
    <text evidence="1">High-conductance voltage-dependent solute channel with a slight selectivity for cations transporting triosephosphates, dicarboxylic acids, ATP, inorganic phosphate (Pi), sugars, and positively or negatively charged amino acids.</text>
</comment>
<gene>
    <name evidence="14" type="ORF">C4D60_Mb01t31220</name>
</gene>
<protein>
    <recommendedName>
        <fullName evidence="16">Outer envelope pore protein 24, chloroplastic</fullName>
    </recommendedName>
</protein>
<keyword evidence="5" id="KW-0813">Transport</keyword>
<dbReference type="PANTHER" id="PTHR35284:SF1">
    <property type="entry name" value="OUTER ENVELOPE PORE PROTEIN 24A, CHLOROPLASTIC-RELATED"/>
    <property type="match status" value="1"/>
</dbReference>
<evidence type="ECO:0008006" key="16">
    <source>
        <dbReference type="Google" id="ProtNLM"/>
    </source>
</evidence>
<accession>A0A4S8JS13</accession>
<evidence type="ECO:0000256" key="12">
    <source>
        <dbReference type="ARBA" id="ARBA00023114"/>
    </source>
</evidence>
<name>A0A4S8JS13_MUSBA</name>
<evidence type="ECO:0000256" key="10">
    <source>
        <dbReference type="ARBA" id="ARBA00022805"/>
    </source>
</evidence>
<evidence type="ECO:0000256" key="2">
    <source>
        <dbReference type="ARBA" id="ARBA00004396"/>
    </source>
</evidence>
<keyword evidence="8" id="KW-0934">Plastid</keyword>
<evidence type="ECO:0000256" key="8">
    <source>
        <dbReference type="ARBA" id="ARBA00022640"/>
    </source>
</evidence>
<comment type="subunit">
    <text evidence="4">Homooligomers form large rather nonselective pores in plastidial outer membranes.</text>
</comment>
<evidence type="ECO:0000313" key="15">
    <source>
        <dbReference type="Proteomes" id="UP000317650"/>
    </source>
</evidence>
<keyword evidence="9" id="KW-0812">Transmembrane</keyword>
<evidence type="ECO:0000313" key="14">
    <source>
        <dbReference type="EMBL" id="THU64888.1"/>
    </source>
</evidence>
<proteinExistence type="predicted"/>
<reference evidence="14 15" key="1">
    <citation type="journal article" date="2019" name="Nat. Plants">
        <title>Genome sequencing of Musa balbisiana reveals subgenome evolution and function divergence in polyploid bananas.</title>
        <authorList>
            <person name="Yao X."/>
        </authorList>
    </citation>
    <scope>NUCLEOTIDE SEQUENCE [LARGE SCALE GENOMIC DNA]</scope>
    <source>
        <strain evidence="15">cv. DH-PKW</strain>
        <tissue evidence="14">Leaves</tissue>
    </source>
</reference>
<evidence type="ECO:0000256" key="5">
    <source>
        <dbReference type="ARBA" id="ARBA00022448"/>
    </source>
</evidence>
<dbReference type="EMBL" id="PYDT01000004">
    <property type="protein sequence ID" value="THU64888.1"/>
    <property type="molecule type" value="Genomic_DNA"/>
</dbReference>
<keyword evidence="11" id="KW-0406">Ion transport</keyword>
<sequence length="229" mass="25617">MMKATLTGKYETGKDDGKATTTLSINAKFGDASLRAAVADALVLGAAARSPPTLSFSLQKPNSFSIDYSPKKAGTDQKDDLPQAKFKFINSIKLMEKTVRMTYSHAVQERRTEVDGSVEFNEDNKMAVHHVVGTEECKLKYTYQHGERQKTIVEPTYYVAANTWDLVVSRKLDRGDALKASYQASAKKLELEWRRDSNVNGTFKISAALNMADHIYPRFVADSTWSYQI</sequence>
<dbReference type="Proteomes" id="UP000317650">
    <property type="component" value="Chromosome 1"/>
</dbReference>
<evidence type="ECO:0000256" key="11">
    <source>
        <dbReference type="ARBA" id="ARBA00023065"/>
    </source>
</evidence>
<dbReference type="GO" id="GO:0015288">
    <property type="term" value="F:porin activity"/>
    <property type="evidence" value="ECO:0007669"/>
    <property type="project" value="UniProtKB-KW"/>
</dbReference>
<keyword evidence="12" id="KW-0626">Porin</keyword>
<dbReference type="AlphaFoldDB" id="A0A4S8JS13"/>
<keyword evidence="15" id="KW-1185">Reference proteome</keyword>
<comment type="caution">
    <text evidence="14">The sequence shown here is derived from an EMBL/GenBank/DDBJ whole genome shotgun (WGS) entry which is preliminary data.</text>
</comment>
<dbReference type="PANTHER" id="PTHR35284">
    <property type="entry name" value="OUTER ENVELOPE PORE PROTEIN 24A, CHLOROPLASTIC-RELATED"/>
    <property type="match status" value="1"/>
</dbReference>
<organism evidence="14 15">
    <name type="scientific">Musa balbisiana</name>
    <name type="common">Banana</name>
    <dbReference type="NCBI Taxonomy" id="52838"/>
    <lineage>
        <taxon>Eukaryota</taxon>
        <taxon>Viridiplantae</taxon>
        <taxon>Streptophyta</taxon>
        <taxon>Embryophyta</taxon>
        <taxon>Tracheophyta</taxon>
        <taxon>Spermatophyta</taxon>
        <taxon>Magnoliopsida</taxon>
        <taxon>Liliopsida</taxon>
        <taxon>Zingiberales</taxon>
        <taxon>Musaceae</taxon>
        <taxon>Musa</taxon>
    </lineage>
</organism>
<keyword evidence="7" id="KW-0150">Chloroplast</keyword>
<evidence type="ECO:0000256" key="13">
    <source>
        <dbReference type="ARBA" id="ARBA00023136"/>
    </source>
</evidence>
<evidence type="ECO:0000256" key="7">
    <source>
        <dbReference type="ARBA" id="ARBA00022528"/>
    </source>
</evidence>